<evidence type="ECO:0000256" key="1">
    <source>
        <dbReference type="ARBA" id="ARBA00009179"/>
    </source>
</evidence>
<dbReference type="SMART" id="SM00245">
    <property type="entry name" value="TSPc"/>
    <property type="match status" value="1"/>
</dbReference>
<dbReference type="Pfam" id="PF22694">
    <property type="entry name" value="CtpB_N-like"/>
    <property type="match status" value="1"/>
</dbReference>
<dbReference type="SUPFAM" id="SSF50156">
    <property type="entry name" value="PDZ domain-like"/>
    <property type="match status" value="1"/>
</dbReference>
<evidence type="ECO:0000313" key="7">
    <source>
        <dbReference type="EMBL" id="ACF43747.1"/>
    </source>
</evidence>
<dbReference type="KEGG" id="pph:Ppha_1497"/>
<evidence type="ECO:0000259" key="6">
    <source>
        <dbReference type="PROSITE" id="PS50106"/>
    </source>
</evidence>
<keyword evidence="3 5" id="KW-0378">Hydrolase</keyword>
<evidence type="ECO:0000256" key="2">
    <source>
        <dbReference type="ARBA" id="ARBA00022670"/>
    </source>
</evidence>
<dbReference type="Gene3D" id="3.90.226.10">
    <property type="entry name" value="2-enoyl-CoA Hydratase, Chain A, domain 1"/>
    <property type="match status" value="1"/>
</dbReference>
<dbReference type="EC" id="3.4.21.102" evidence="7"/>
<keyword evidence="2 5" id="KW-0645">Protease</keyword>
<dbReference type="HOGENOM" id="CLU_017295_2_1_10"/>
<dbReference type="GO" id="GO:0004252">
    <property type="term" value="F:serine-type endopeptidase activity"/>
    <property type="evidence" value="ECO:0007669"/>
    <property type="project" value="UniProtKB-EC"/>
</dbReference>
<dbReference type="GO" id="GO:0030288">
    <property type="term" value="C:outer membrane-bounded periplasmic space"/>
    <property type="evidence" value="ECO:0007669"/>
    <property type="project" value="TreeGrafter"/>
</dbReference>
<dbReference type="PANTHER" id="PTHR32060:SF30">
    <property type="entry name" value="CARBOXY-TERMINAL PROCESSING PROTEASE CTPA"/>
    <property type="match status" value="1"/>
</dbReference>
<dbReference type="EMBL" id="CP001110">
    <property type="protein sequence ID" value="ACF43747.1"/>
    <property type="molecule type" value="Genomic_DNA"/>
</dbReference>
<evidence type="ECO:0000256" key="4">
    <source>
        <dbReference type="ARBA" id="ARBA00022825"/>
    </source>
</evidence>
<dbReference type="OrthoDB" id="9812068at2"/>
<dbReference type="Gene3D" id="2.30.42.10">
    <property type="match status" value="1"/>
</dbReference>
<evidence type="ECO:0000256" key="3">
    <source>
        <dbReference type="ARBA" id="ARBA00022801"/>
    </source>
</evidence>
<dbReference type="STRING" id="324925.Ppha_1497"/>
<sequence precursor="true">MSRILIIVMMLFVLAFGFYLGVRLNGGGENRFEKQKKILEAYGLMKQFYVDDVNGDSLAGAGIQGMAEYLDPHTVYLEPEKVSYSQAEFDGNFDGIGIEFDVINDTLLVVTPLSGGPSASVGISSGDRIIAIDSVSAIGITPQQVLKKLRGTRGTKVHLKVLRPLSGKLLDFLVARGKISTSSIDAAFMIGNRVGYIRVSRFIATTADEFRSALLSLKQQGMVRLVIDLRGNPGGFLEQAVEVADEFLSQGKLIVFTKSRAGGAEEERYLAKSGGGYEKGDLIVLVDKGSASASEILAGALQDNKRAVVVGELSFGKGLVQRQIPFSDGSALRLTVSRYYTPSGRQIQRVYHKGSAGRERYYEDAMTNILPQKLFAHPDSLLYLKNGDVVVYKTSSLPSLVASLSGGKEKGNGRLAALRDAGGVIPDYWVTASSYSDFYQRLFQSGSFDDIARRLLDDPQSAAQGYRSSLDRFIAEYAGENRFESLVITSCKAKKIAFDRSGFIRERKEIERAVKSRIAHQLFGAEGQIRFLVQSADPVVKIAVTVPAAQPSQVVR</sequence>
<dbReference type="PROSITE" id="PS50106">
    <property type="entry name" value="PDZ"/>
    <property type="match status" value="1"/>
</dbReference>
<dbReference type="eggNOG" id="COG0793">
    <property type="taxonomic scope" value="Bacteria"/>
</dbReference>
<accession>B4SA51</accession>
<dbReference type="Pfam" id="PF03572">
    <property type="entry name" value="Peptidase_S41"/>
    <property type="match status" value="1"/>
</dbReference>
<comment type="similarity">
    <text evidence="1 5">Belongs to the peptidase S41A family.</text>
</comment>
<dbReference type="Proteomes" id="UP000002724">
    <property type="component" value="Chromosome"/>
</dbReference>
<dbReference type="CDD" id="cd07560">
    <property type="entry name" value="Peptidase_S41_CPP"/>
    <property type="match status" value="1"/>
</dbReference>
<dbReference type="CDD" id="cd06782">
    <property type="entry name" value="cpPDZ_CPP-like"/>
    <property type="match status" value="1"/>
</dbReference>
<dbReference type="NCBIfam" id="TIGR00225">
    <property type="entry name" value="prc"/>
    <property type="match status" value="1"/>
</dbReference>
<dbReference type="Pfam" id="PF17820">
    <property type="entry name" value="PDZ_6"/>
    <property type="match status" value="1"/>
</dbReference>
<protein>
    <submittedName>
        <fullName evidence="7">Carboxyl-terminal protease</fullName>
        <ecNumber evidence="7">3.4.21.102</ecNumber>
    </submittedName>
</protein>
<dbReference type="InterPro" id="IPR004447">
    <property type="entry name" value="Peptidase_S41A"/>
</dbReference>
<dbReference type="RefSeq" id="WP_012508235.1">
    <property type="nucleotide sequence ID" value="NC_011060.1"/>
</dbReference>
<dbReference type="InterPro" id="IPR055210">
    <property type="entry name" value="CtpA/B_N"/>
</dbReference>
<dbReference type="InterPro" id="IPR036034">
    <property type="entry name" value="PDZ_sf"/>
</dbReference>
<keyword evidence="4 5" id="KW-0720">Serine protease</keyword>
<gene>
    <name evidence="7" type="ordered locus">Ppha_1497</name>
</gene>
<dbReference type="GO" id="GO:0007165">
    <property type="term" value="P:signal transduction"/>
    <property type="evidence" value="ECO:0007669"/>
    <property type="project" value="TreeGrafter"/>
</dbReference>
<dbReference type="InterPro" id="IPR001478">
    <property type="entry name" value="PDZ"/>
</dbReference>
<keyword evidence="8" id="KW-1185">Reference proteome</keyword>
<reference evidence="7 8" key="1">
    <citation type="submission" date="2008-06" db="EMBL/GenBank/DDBJ databases">
        <title>Complete sequence of Pelodictyon phaeoclathratiforme BU-1.</title>
        <authorList>
            <consortium name="US DOE Joint Genome Institute"/>
            <person name="Lucas S."/>
            <person name="Copeland A."/>
            <person name="Lapidus A."/>
            <person name="Glavina del Rio T."/>
            <person name="Dalin E."/>
            <person name="Tice H."/>
            <person name="Bruce D."/>
            <person name="Goodwin L."/>
            <person name="Pitluck S."/>
            <person name="Schmutz J."/>
            <person name="Larimer F."/>
            <person name="Land M."/>
            <person name="Hauser L."/>
            <person name="Kyrpides N."/>
            <person name="Mikhailova N."/>
            <person name="Liu Z."/>
            <person name="Li T."/>
            <person name="Zhao F."/>
            <person name="Overmann J."/>
            <person name="Bryant D.A."/>
            <person name="Richardson P."/>
        </authorList>
    </citation>
    <scope>NUCLEOTIDE SEQUENCE [LARGE SCALE GENOMIC DNA]</scope>
    <source>
        <strain evidence="8">DSM 5477 / BU-1</strain>
    </source>
</reference>
<proteinExistence type="inferred from homology"/>
<dbReference type="InterPro" id="IPR041489">
    <property type="entry name" value="PDZ_6"/>
</dbReference>
<feature type="domain" description="PDZ" evidence="6">
    <location>
        <begin position="81"/>
        <end position="152"/>
    </location>
</feature>
<dbReference type="SUPFAM" id="SSF52096">
    <property type="entry name" value="ClpP/crotonase"/>
    <property type="match status" value="1"/>
</dbReference>
<dbReference type="PANTHER" id="PTHR32060">
    <property type="entry name" value="TAIL-SPECIFIC PROTEASE"/>
    <property type="match status" value="1"/>
</dbReference>
<dbReference type="GO" id="GO:0006508">
    <property type="term" value="P:proteolysis"/>
    <property type="evidence" value="ECO:0007669"/>
    <property type="project" value="UniProtKB-KW"/>
</dbReference>
<dbReference type="Gene3D" id="3.30.750.44">
    <property type="match status" value="1"/>
</dbReference>
<organism evidence="7 8">
    <name type="scientific">Pelodictyon phaeoclathratiforme (strain DSM 5477 / BU-1)</name>
    <dbReference type="NCBI Taxonomy" id="324925"/>
    <lineage>
        <taxon>Bacteria</taxon>
        <taxon>Pseudomonadati</taxon>
        <taxon>Chlorobiota</taxon>
        <taxon>Chlorobiia</taxon>
        <taxon>Chlorobiales</taxon>
        <taxon>Chlorobiaceae</taxon>
        <taxon>Chlorobium/Pelodictyon group</taxon>
        <taxon>Pelodictyon</taxon>
    </lineage>
</organism>
<dbReference type="InterPro" id="IPR005151">
    <property type="entry name" value="Tail-specific_protease"/>
</dbReference>
<dbReference type="SMART" id="SM00228">
    <property type="entry name" value="PDZ"/>
    <property type="match status" value="1"/>
</dbReference>
<name>B4SA51_PELPB</name>
<dbReference type="AlphaFoldDB" id="B4SA51"/>
<dbReference type="InterPro" id="IPR029045">
    <property type="entry name" value="ClpP/crotonase-like_dom_sf"/>
</dbReference>
<evidence type="ECO:0000256" key="5">
    <source>
        <dbReference type="RuleBase" id="RU004404"/>
    </source>
</evidence>
<evidence type="ECO:0000313" key="8">
    <source>
        <dbReference type="Proteomes" id="UP000002724"/>
    </source>
</evidence>